<dbReference type="CDD" id="cd01949">
    <property type="entry name" value="GGDEF"/>
    <property type="match status" value="1"/>
</dbReference>
<dbReference type="InterPro" id="IPR013655">
    <property type="entry name" value="PAS_fold_3"/>
</dbReference>
<dbReference type="EMBL" id="BMME01000001">
    <property type="protein sequence ID" value="GGJ98794.1"/>
    <property type="molecule type" value="Genomic_DNA"/>
</dbReference>
<dbReference type="Proteomes" id="UP000599009">
    <property type="component" value="Unassembled WGS sequence"/>
</dbReference>
<evidence type="ECO:0000313" key="4">
    <source>
        <dbReference type="EMBL" id="GGJ98794.1"/>
    </source>
</evidence>
<feature type="domain" description="GGDEF" evidence="3">
    <location>
        <begin position="328"/>
        <end position="462"/>
    </location>
</feature>
<dbReference type="InterPro" id="IPR000014">
    <property type="entry name" value="PAS"/>
</dbReference>
<dbReference type="Gene3D" id="3.30.70.270">
    <property type="match status" value="1"/>
</dbReference>
<comment type="caution">
    <text evidence="4">The sequence shown here is derived from an EMBL/GenBank/DDBJ whole genome shotgun (WGS) entry which is preliminary data.</text>
</comment>
<name>A0ABQ2EBI7_9GAMM</name>
<dbReference type="InterPro" id="IPR029787">
    <property type="entry name" value="Nucleotide_cyclase"/>
</dbReference>
<proteinExistence type="predicted"/>
<dbReference type="InterPro" id="IPR001633">
    <property type="entry name" value="EAL_dom"/>
</dbReference>
<keyword evidence="5" id="KW-1185">Reference proteome</keyword>
<evidence type="ECO:0000259" key="2">
    <source>
        <dbReference type="PROSITE" id="PS50883"/>
    </source>
</evidence>
<dbReference type="PANTHER" id="PTHR44757">
    <property type="entry name" value="DIGUANYLATE CYCLASE DGCP"/>
    <property type="match status" value="1"/>
</dbReference>
<dbReference type="CDD" id="cd01948">
    <property type="entry name" value="EAL"/>
    <property type="match status" value="1"/>
</dbReference>
<accession>A0ABQ2EBI7</accession>
<dbReference type="SUPFAM" id="SSF141868">
    <property type="entry name" value="EAL domain-like"/>
    <property type="match status" value="1"/>
</dbReference>
<dbReference type="InterPro" id="IPR052155">
    <property type="entry name" value="Biofilm_reg_signaling"/>
</dbReference>
<dbReference type="Gene3D" id="3.30.450.20">
    <property type="entry name" value="PAS domain"/>
    <property type="match status" value="2"/>
</dbReference>
<dbReference type="NCBIfam" id="TIGR00229">
    <property type="entry name" value="sensory_box"/>
    <property type="match status" value="1"/>
</dbReference>
<dbReference type="InterPro" id="IPR035965">
    <property type="entry name" value="PAS-like_dom_sf"/>
</dbReference>
<dbReference type="Pfam" id="PF00990">
    <property type="entry name" value="GGDEF"/>
    <property type="match status" value="1"/>
</dbReference>
<dbReference type="SMART" id="SM00267">
    <property type="entry name" value="GGDEF"/>
    <property type="match status" value="1"/>
</dbReference>
<dbReference type="NCBIfam" id="TIGR00254">
    <property type="entry name" value="GGDEF"/>
    <property type="match status" value="1"/>
</dbReference>
<dbReference type="InterPro" id="IPR043128">
    <property type="entry name" value="Rev_trsase/Diguanyl_cyclase"/>
</dbReference>
<organism evidence="4 5">
    <name type="scientific">Luteimonas terricola</name>
    <dbReference type="NCBI Taxonomy" id="645597"/>
    <lineage>
        <taxon>Bacteria</taxon>
        <taxon>Pseudomonadati</taxon>
        <taxon>Pseudomonadota</taxon>
        <taxon>Gammaproteobacteria</taxon>
        <taxon>Lysobacterales</taxon>
        <taxon>Lysobacteraceae</taxon>
        <taxon>Luteimonas</taxon>
    </lineage>
</organism>
<dbReference type="PROSITE" id="PS50887">
    <property type="entry name" value="GGDEF"/>
    <property type="match status" value="1"/>
</dbReference>
<dbReference type="InterPro" id="IPR035919">
    <property type="entry name" value="EAL_sf"/>
</dbReference>
<evidence type="ECO:0000259" key="1">
    <source>
        <dbReference type="PROSITE" id="PS50112"/>
    </source>
</evidence>
<dbReference type="Pfam" id="PF13426">
    <property type="entry name" value="PAS_9"/>
    <property type="match status" value="1"/>
</dbReference>
<evidence type="ECO:0000259" key="3">
    <source>
        <dbReference type="PROSITE" id="PS50887"/>
    </source>
</evidence>
<protein>
    <recommendedName>
        <fullName evidence="6">EAL domain-containing protein</fullName>
    </recommendedName>
</protein>
<dbReference type="Pfam" id="PF08447">
    <property type="entry name" value="PAS_3"/>
    <property type="match status" value="1"/>
</dbReference>
<dbReference type="SMART" id="SM00091">
    <property type="entry name" value="PAS"/>
    <property type="match status" value="1"/>
</dbReference>
<dbReference type="SMART" id="SM00052">
    <property type="entry name" value="EAL"/>
    <property type="match status" value="1"/>
</dbReference>
<dbReference type="InterPro" id="IPR000160">
    <property type="entry name" value="GGDEF_dom"/>
</dbReference>
<dbReference type="PROSITE" id="PS50112">
    <property type="entry name" value="PAS"/>
    <property type="match status" value="1"/>
</dbReference>
<dbReference type="Pfam" id="PF00563">
    <property type="entry name" value="EAL"/>
    <property type="match status" value="1"/>
</dbReference>
<evidence type="ECO:0000313" key="5">
    <source>
        <dbReference type="Proteomes" id="UP000599009"/>
    </source>
</evidence>
<reference evidence="5" key="1">
    <citation type="journal article" date="2019" name="Int. J. Syst. Evol. Microbiol.">
        <title>The Global Catalogue of Microorganisms (GCM) 10K type strain sequencing project: providing services to taxonomists for standard genome sequencing and annotation.</title>
        <authorList>
            <consortium name="The Broad Institute Genomics Platform"/>
            <consortium name="The Broad Institute Genome Sequencing Center for Infectious Disease"/>
            <person name="Wu L."/>
            <person name="Ma J."/>
        </authorList>
    </citation>
    <scope>NUCLEOTIDE SEQUENCE [LARGE SCALE GENOMIC DNA]</scope>
    <source>
        <strain evidence="5">CGMCC 1.8985</strain>
    </source>
</reference>
<feature type="domain" description="EAL" evidence="2">
    <location>
        <begin position="471"/>
        <end position="725"/>
    </location>
</feature>
<feature type="domain" description="PAS" evidence="1">
    <location>
        <begin position="170"/>
        <end position="226"/>
    </location>
</feature>
<dbReference type="SUPFAM" id="SSF55785">
    <property type="entry name" value="PYP-like sensor domain (PAS domain)"/>
    <property type="match status" value="2"/>
</dbReference>
<dbReference type="Gene3D" id="3.20.20.450">
    <property type="entry name" value="EAL domain"/>
    <property type="match status" value="1"/>
</dbReference>
<evidence type="ECO:0008006" key="6">
    <source>
        <dbReference type="Google" id="ProtNLM"/>
    </source>
</evidence>
<dbReference type="SUPFAM" id="SSF55073">
    <property type="entry name" value="Nucleotide cyclase"/>
    <property type="match status" value="1"/>
</dbReference>
<dbReference type="PROSITE" id="PS50883">
    <property type="entry name" value="EAL"/>
    <property type="match status" value="1"/>
</dbReference>
<sequence length="738" mass="81165">MAAETGLVIAVAMALLFAAACIAVAQRARAARRAVARLQERELSFRMALWASGQRYWDFHVPTARLRYLVAKHDGSRSYDFSSEEADPAAVIHPDDLPGVVDTMHRHVAGETPEFASEHRVRADSPVSTRGDWVWIRARGRAVEFNPDGTILRLAGTSLDIGRSRAVERENRIASEVLRSMSEAVAVLDAQFRFLSVNPAFARITGHDAADVTGRGAAVLDSLEHDPSSGRAMREAVARDGRWSGEMWQRQRNGEEFLCAVEAATVLGSDADGGRMYVLMLSDITLHKRAEEELRYLANFDALTDLPNRSLLAERLSRAIVRARREGSRVAVLFLDLDRFKDINDSLGHAVGDRILRAVAARLQQAVGHGQIVARLAGDEFTVILEDLAVPEDAERVAREIIMAFEAPLLPEDGQEVSVSASIGISLYPDHAQVPTELLKRADAAMYQAKAAGRRTWMRYDDSMETAIRRRATLAGALHKALDRGELRVVYQPRQSLASSRITGAEALLRWSSPEHGEIPPADFIPLAEENGMILEIGEWVLREACLAQRRWREHGLSDLTVSVNMSVLQLLRGDFAEVVRRVLDDTGVPPQALELELTESVLMANATQTAQKLQAFRELGVSLAIDDFGTGYSSLAYLKRLPITTLKIDQTFIADLCHDREGASITTTVIAMAHGLGLVVVAEGVENEAQARFLAQHRCDEIQGYWVSQPIDAMSCMAFIHNRQLAAGQRAGAVGAP</sequence>
<dbReference type="PANTHER" id="PTHR44757:SF2">
    <property type="entry name" value="BIOFILM ARCHITECTURE MAINTENANCE PROTEIN MBAA"/>
    <property type="match status" value="1"/>
</dbReference>
<dbReference type="CDD" id="cd00130">
    <property type="entry name" value="PAS"/>
    <property type="match status" value="1"/>
</dbReference>
<gene>
    <name evidence="4" type="ORF">GCM10011394_04760</name>
</gene>